<evidence type="ECO:0000313" key="2">
    <source>
        <dbReference type="EMBL" id="KAK8095093.1"/>
    </source>
</evidence>
<gene>
    <name evidence="2" type="ORF">PG997_001778</name>
</gene>
<sequence length="289" mass="31276">MAQRTRDGSLGGGPANKAYSAGGTGGDFLRGSNKQPQRLSNEEKDGSHLEWPGGPFPPDNAGCVPLQLDAIVGRINPRFPDKMRSFITSLDSTPAMYQLLIRARRTAGTEPAVQRNAWGLEALRAVAAAFGPEANRMMYKRYPSMEFGMPSHDSPGSLFRSSTTKCHPPNRLKKKRKKITNGMSTTSIIMPFEFTPVKTHKPPSVSETQLVCYRTCGEHTRNLARDVKSICPNTATPDAPSGSKERAPSVQSSSGTQPDKRMRGLGTITQLAAASVGLETHVTVSHGRL</sequence>
<feature type="region of interest" description="Disordered" evidence="1">
    <location>
        <begin position="228"/>
        <end position="262"/>
    </location>
</feature>
<dbReference type="EMBL" id="JAQQWN010000002">
    <property type="protein sequence ID" value="KAK8095093.1"/>
    <property type="molecule type" value="Genomic_DNA"/>
</dbReference>
<protein>
    <submittedName>
        <fullName evidence="2">Uncharacterized protein</fullName>
    </submittedName>
</protein>
<feature type="region of interest" description="Disordered" evidence="1">
    <location>
        <begin position="1"/>
        <end position="62"/>
    </location>
</feature>
<evidence type="ECO:0000256" key="1">
    <source>
        <dbReference type="SAM" id="MobiDB-lite"/>
    </source>
</evidence>
<dbReference type="GeneID" id="92039153"/>
<organism evidence="2 3">
    <name type="scientific">Apiospora hydei</name>
    <dbReference type="NCBI Taxonomy" id="1337664"/>
    <lineage>
        <taxon>Eukaryota</taxon>
        <taxon>Fungi</taxon>
        <taxon>Dikarya</taxon>
        <taxon>Ascomycota</taxon>
        <taxon>Pezizomycotina</taxon>
        <taxon>Sordariomycetes</taxon>
        <taxon>Xylariomycetidae</taxon>
        <taxon>Amphisphaeriales</taxon>
        <taxon>Apiosporaceae</taxon>
        <taxon>Apiospora</taxon>
    </lineage>
</organism>
<reference evidence="2 3" key="1">
    <citation type="submission" date="2023-01" db="EMBL/GenBank/DDBJ databases">
        <title>Analysis of 21 Apiospora genomes using comparative genomics revels a genus with tremendous synthesis potential of carbohydrate active enzymes and secondary metabolites.</title>
        <authorList>
            <person name="Sorensen T."/>
        </authorList>
    </citation>
    <scope>NUCLEOTIDE SEQUENCE [LARGE SCALE GENOMIC DNA]</scope>
    <source>
        <strain evidence="2 3">CBS 114990</strain>
    </source>
</reference>
<proteinExistence type="predicted"/>
<keyword evidence="3" id="KW-1185">Reference proteome</keyword>
<dbReference type="Proteomes" id="UP001433268">
    <property type="component" value="Unassembled WGS sequence"/>
</dbReference>
<evidence type="ECO:0000313" key="3">
    <source>
        <dbReference type="Proteomes" id="UP001433268"/>
    </source>
</evidence>
<accession>A0ABR1XEH3</accession>
<comment type="caution">
    <text evidence="2">The sequence shown here is derived from an EMBL/GenBank/DDBJ whole genome shotgun (WGS) entry which is preliminary data.</text>
</comment>
<name>A0ABR1XEH3_9PEZI</name>
<dbReference type="RefSeq" id="XP_066675866.1">
    <property type="nucleotide sequence ID" value="XM_066806093.1"/>
</dbReference>